<proteinExistence type="predicted"/>
<dbReference type="CDD" id="cd03801">
    <property type="entry name" value="GT4_PimA-like"/>
    <property type="match status" value="1"/>
</dbReference>
<dbReference type="EMBL" id="LWMH01000001">
    <property type="protein sequence ID" value="KZS48384.1"/>
    <property type="molecule type" value="Genomic_DNA"/>
</dbReference>
<reference evidence="2" key="1">
    <citation type="journal article" date="2016" name="Genome Announc.">
        <title>Draft genomes of two strains of Paenibacillus glucanolyticus with capability to degrade lignocellulose.</title>
        <authorList>
            <person name="Mathews S.L."/>
            <person name="Pawlak J."/>
            <person name="Grunden A.M."/>
        </authorList>
    </citation>
    <scope>NUCLEOTIDE SEQUENCE [LARGE SCALE GENOMIC DNA]</scope>
    <source>
        <strain evidence="2">SLM1</strain>
    </source>
</reference>
<dbReference type="Gene3D" id="3.40.50.2000">
    <property type="entry name" value="Glycogen Phosphorylase B"/>
    <property type="match status" value="1"/>
</dbReference>
<dbReference type="GO" id="GO:0016757">
    <property type="term" value="F:glycosyltransferase activity"/>
    <property type="evidence" value="ECO:0007669"/>
    <property type="project" value="InterPro"/>
</dbReference>
<dbReference type="OrthoDB" id="158463at2"/>
<dbReference type="SUPFAM" id="SSF53756">
    <property type="entry name" value="UDP-Glycosyltransferase/glycogen phosphorylase"/>
    <property type="match status" value="1"/>
</dbReference>
<dbReference type="Pfam" id="PF00534">
    <property type="entry name" value="Glycos_transf_1"/>
    <property type="match status" value="1"/>
</dbReference>
<dbReference type="PANTHER" id="PTHR45947:SF3">
    <property type="entry name" value="SULFOQUINOVOSYL TRANSFERASE SQD2"/>
    <property type="match status" value="1"/>
</dbReference>
<evidence type="ECO:0000259" key="1">
    <source>
        <dbReference type="Pfam" id="PF00534"/>
    </source>
</evidence>
<gene>
    <name evidence="2" type="ORF">AWU65_21835</name>
</gene>
<evidence type="ECO:0000313" key="2">
    <source>
        <dbReference type="EMBL" id="KZS48384.1"/>
    </source>
</evidence>
<accession>A0A163LRF8</accession>
<feature type="domain" description="Glycosyl transferase family 1" evidence="1">
    <location>
        <begin position="167"/>
        <end position="330"/>
    </location>
</feature>
<dbReference type="STRING" id="59843.A3958_20960"/>
<name>A0A163LRF8_9BACL</name>
<dbReference type="InterPro" id="IPR001296">
    <property type="entry name" value="Glyco_trans_1"/>
</dbReference>
<dbReference type="InterPro" id="IPR050194">
    <property type="entry name" value="Glycosyltransferase_grp1"/>
</dbReference>
<dbReference type="GeneID" id="97556084"/>
<evidence type="ECO:0000313" key="3">
    <source>
        <dbReference type="Proteomes" id="UP000076796"/>
    </source>
</evidence>
<dbReference type="RefSeq" id="WP_063479297.1">
    <property type="nucleotide sequence ID" value="NZ_CP147845.1"/>
</dbReference>
<dbReference type="Proteomes" id="UP000076796">
    <property type="component" value="Unassembled WGS sequence"/>
</dbReference>
<protein>
    <submittedName>
        <fullName evidence="2">Glycosyl transferase family 1</fullName>
    </submittedName>
</protein>
<keyword evidence="2" id="KW-0808">Transferase</keyword>
<sequence length="355" mass="40213">MKVLFVYYVPSGGVETLNRQRCRALRLAGIEAHCLYYAWGSGMQNAADFPIYVTRNDIEIKHILDSNGFDVIVVTTDHASFPRLRMLGFKGKFVLEIQGYGPKSVAHAQLTQAAPYVNEHAAALLNPNTPHIAALFQELYPHKPQFNFNNCFDSQEFTYRPYPRSASPIMAWLGRIEDNKNWREFLHIGHQLKQHVPDLQMWMFEDIQLSQPLEREQFLALIEELDLSERLTLRSNVPHAEMPYYYSVIGDSGGFLCCTSKVEGAPYSVLEAMSCRCPVLTTDSDGVSTSVFHNSTGKFYVLGDIQHAVAEALVLMNDRSLREQIRSHAKGHVEQNFNPHSYAIHFAGLLQSIGM</sequence>
<dbReference type="AlphaFoldDB" id="A0A163LRF8"/>
<organism evidence="2 3">
    <name type="scientific">Paenibacillus glucanolyticus</name>
    <dbReference type="NCBI Taxonomy" id="59843"/>
    <lineage>
        <taxon>Bacteria</taxon>
        <taxon>Bacillati</taxon>
        <taxon>Bacillota</taxon>
        <taxon>Bacilli</taxon>
        <taxon>Bacillales</taxon>
        <taxon>Paenibacillaceae</taxon>
        <taxon>Paenibacillus</taxon>
    </lineage>
</organism>
<keyword evidence="3" id="KW-1185">Reference proteome</keyword>
<dbReference type="PANTHER" id="PTHR45947">
    <property type="entry name" value="SULFOQUINOVOSYL TRANSFERASE SQD2"/>
    <property type="match status" value="1"/>
</dbReference>
<comment type="caution">
    <text evidence="2">The sequence shown here is derived from an EMBL/GenBank/DDBJ whole genome shotgun (WGS) entry which is preliminary data.</text>
</comment>